<keyword evidence="3 6" id="KW-0799">Topoisomerase</keyword>
<evidence type="ECO:0000256" key="6">
    <source>
        <dbReference type="PROSITE-ProRule" id="PRU01384"/>
    </source>
</evidence>
<dbReference type="Gene3D" id="3.30.1360.40">
    <property type="match status" value="1"/>
</dbReference>
<dbReference type="NCBIfam" id="NF007209">
    <property type="entry name" value="PRK09631.1"/>
    <property type="match status" value="1"/>
</dbReference>
<dbReference type="InterPro" id="IPR050220">
    <property type="entry name" value="Type_II_DNA_Topoisomerases"/>
</dbReference>
<evidence type="ECO:0000313" key="9">
    <source>
        <dbReference type="Proteomes" id="UP001324993"/>
    </source>
</evidence>
<dbReference type="SUPFAM" id="SSF56719">
    <property type="entry name" value="Type II DNA topoisomerase"/>
    <property type="match status" value="1"/>
</dbReference>
<evidence type="ECO:0000256" key="5">
    <source>
        <dbReference type="ARBA" id="ARBA00023235"/>
    </source>
</evidence>
<dbReference type="InterPro" id="IPR013760">
    <property type="entry name" value="Topo_IIA-like_dom_sf"/>
</dbReference>
<proteinExistence type="inferred from homology"/>
<evidence type="ECO:0000313" key="8">
    <source>
        <dbReference type="EMBL" id="WPJ96013.1"/>
    </source>
</evidence>
<evidence type="ECO:0000256" key="4">
    <source>
        <dbReference type="ARBA" id="ARBA00023125"/>
    </source>
</evidence>
<keyword evidence="4 6" id="KW-0238">DNA-binding</keyword>
<comment type="catalytic activity">
    <reaction evidence="1 6">
        <text>ATP-dependent breakage, passage and rejoining of double-stranded DNA.</text>
        <dbReference type="EC" id="5.6.2.2"/>
    </reaction>
</comment>
<dbReference type="Proteomes" id="UP001324993">
    <property type="component" value="Chromosome"/>
</dbReference>
<evidence type="ECO:0000256" key="1">
    <source>
        <dbReference type="ARBA" id="ARBA00000185"/>
    </source>
</evidence>
<dbReference type="InterPro" id="IPR013757">
    <property type="entry name" value="Topo_IIA_A_a_sf"/>
</dbReference>
<dbReference type="EMBL" id="CP138858">
    <property type="protein sequence ID" value="WPJ96013.1"/>
    <property type="molecule type" value="Genomic_DNA"/>
</dbReference>
<gene>
    <name evidence="8" type="ORF">SH580_21600</name>
</gene>
<keyword evidence="5 6" id="KW-0413">Isomerase</keyword>
<dbReference type="RefSeq" id="WP_319832880.1">
    <property type="nucleotide sequence ID" value="NZ_CP138858.1"/>
</dbReference>
<dbReference type="InterPro" id="IPR002205">
    <property type="entry name" value="Topo_IIA_dom_A"/>
</dbReference>
<dbReference type="NCBIfam" id="NF009397">
    <property type="entry name" value="PRK12758.1"/>
    <property type="match status" value="1"/>
</dbReference>
<keyword evidence="9" id="KW-1185">Reference proteome</keyword>
<dbReference type="Gene3D" id="1.10.268.10">
    <property type="entry name" value="Topoisomerase, domain 3"/>
    <property type="match status" value="1"/>
</dbReference>
<dbReference type="SMART" id="SM00434">
    <property type="entry name" value="TOP4c"/>
    <property type="match status" value="1"/>
</dbReference>
<dbReference type="Pfam" id="PF00521">
    <property type="entry name" value="DNA_topoisoIV"/>
    <property type="match status" value="1"/>
</dbReference>
<protein>
    <submittedName>
        <fullName evidence="8">DNA gyrase/topoisomerase IV subunit A</fullName>
    </submittedName>
</protein>
<sequence length="692" mass="77841">MPRKKTPNTDNFDLEFDQPSEPVEAAPMTTEDIFALKTDTGHVDEMFSDWFLDYASYVILERAVPHANDGLKPVQRRILHSMRELEDGRYNKVANVIGNTMKYHPHGDASIGDAMVQLGQKDLLIDMQGNWGNTLTGDSAAAARYIEARLSKFALDVVFNPKTTNWLASYDGRNKEPDTLPVKFPLLLAQGAEGIAVGLSCKILPHNFIELLDGCIALLRKETPELVPDFPTGGIADVSEYNNGKRGGRVKVRARIEARKKNLLAITELPFGKTTTSLIDSIISANEKGKIKIQRVEDNTADVVEILVYLPAGSDPFVVEQALYAFTDCELSVSTNICVIENEKPHFFSAADLLYLATEKTRNLLKLELEIQLSELEEKWHFSSLEKIFIEKRIYRRIEEEETWEAVIHTVDVGLEPYKKLFKREITQDDILRLLEIKIKRISKFDSFRANELIKGLEEDIETTQKNLNHLTKYTIKWFSELKKKYGAGRERKTELASFQKVVAQDVVIANETLYVDKKEGFAGYGMKKDEAVCKCSNLDDVIAINQEGKLIVSKVSEKAFFGKNLVHIDIFNRADPNSLTYCMVYRDGKSGPTLAKHFTTGGVTRDREYDLTKGKPGSRVLYISCYPTEGGEPDAVKINLKPAPRLRKTEEEVFFKDLAVRGRSAGGNIITKNPVRNVVRMTKAAREGAAG</sequence>
<comment type="similarity">
    <text evidence="2">Belongs to the type II topoisomerase GyrA/ParC subunit family.</text>
</comment>
<feature type="domain" description="Topo IIA-type catalytic" evidence="7">
    <location>
        <begin position="64"/>
        <end position="482"/>
    </location>
</feature>
<dbReference type="PANTHER" id="PTHR43493">
    <property type="entry name" value="DNA GYRASE/TOPOISOMERASE SUBUNIT A"/>
    <property type="match status" value="1"/>
</dbReference>
<name>A0ABZ0RLP1_9BACT</name>
<evidence type="ECO:0000259" key="7">
    <source>
        <dbReference type="PROSITE" id="PS52040"/>
    </source>
</evidence>
<dbReference type="InterPro" id="IPR013758">
    <property type="entry name" value="Topo_IIA_A/C_ab"/>
</dbReference>
<reference evidence="8 9" key="1">
    <citation type="submission" date="2023-11" db="EMBL/GenBank/DDBJ databases">
        <title>Coraliomargarita sp. nov., isolated from marine algae.</title>
        <authorList>
            <person name="Lee J.K."/>
            <person name="Baek J.H."/>
            <person name="Kim J.M."/>
            <person name="Choi D.G."/>
            <person name="Jeon C.O."/>
        </authorList>
    </citation>
    <scope>NUCLEOTIDE SEQUENCE [LARGE SCALE GENOMIC DNA]</scope>
    <source>
        <strain evidence="8 9">J2-16</strain>
    </source>
</reference>
<accession>A0ABZ0RLP1</accession>
<evidence type="ECO:0000256" key="3">
    <source>
        <dbReference type="ARBA" id="ARBA00023029"/>
    </source>
</evidence>
<evidence type="ECO:0000256" key="2">
    <source>
        <dbReference type="ARBA" id="ARBA00008263"/>
    </source>
</evidence>
<dbReference type="PROSITE" id="PS52040">
    <property type="entry name" value="TOPO_IIA"/>
    <property type="match status" value="1"/>
</dbReference>
<organism evidence="8 9">
    <name type="scientific">Coraliomargarita algicola</name>
    <dbReference type="NCBI Taxonomy" id="3092156"/>
    <lineage>
        <taxon>Bacteria</taxon>
        <taxon>Pseudomonadati</taxon>
        <taxon>Verrucomicrobiota</taxon>
        <taxon>Opitutia</taxon>
        <taxon>Puniceicoccales</taxon>
        <taxon>Coraliomargaritaceae</taxon>
        <taxon>Coraliomargarita</taxon>
    </lineage>
</organism>
<dbReference type="Gene3D" id="3.90.199.10">
    <property type="entry name" value="Topoisomerase II, domain 5"/>
    <property type="match status" value="1"/>
</dbReference>
<feature type="active site" description="O-(5'-phospho-DNA)-tyrosine intermediate" evidence="6">
    <location>
        <position position="145"/>
    </location>
</feature>
<dbReference type="PANTHER" id="PTHR43493:SF5">
    <property type="entry name" value="DNA GYRASE SUBUNIT A, CHLOROPLASTIC_MITOCHONDRIAL"/>
    <property type="match status" value="1"/>
</dbReference>